<sequence length="89" mass="9835">MIIHLAVVLVSKTYDGPWKKAIGTSINLDSIGSLLDIYGAENAYTHLTLALITLSIVDCGYKYSFLEDAVFKKASRRFTTVYKPVSSKC</sequence>
<organism evidence="1 2">
    <name type="scientific">Desulfurococcus amylolyticus DSM 16532</name>
    <dbReference type="NCBI Taxonomy" id="768672"/>
    <lineage>
        <taxon>Archaea</taxon>
        <taxon>Thermoproteota</taxon>
        <taxon>Thermoprotei</taxon>
        <taxon>Desulfurococcales</taxon>
        <taxon>Desulfurococcaceae</taxon>
        <taxon>Desulfurococcus</taxon>
    </lineage>
</organism>
<protein>
    <submittedName>
        <fullName evidence="1">Uncharacterized protein</fullName>
    </submittedName>
</protein>
<dbReference type="RefSeq" id="WP_014768000.1">
    <property type="nucleotide sequence ID" value="NC_018001.1"/>
</dbReference>
<dbReference type="AlphaFoldDB" id="I3XT32"/>
<evidence type="ECO:0000313" key="1">
    <source>
        <dbReference type="EMBL" id="AFL67106.1"/>
    </source>
</evidence>
<dbReference type="HOGENOM" id="CLU_2447533_0_0_2"/>
<name>I3XT32_DESAM</name>
<dbReference type="Proteomes" id="UP000006175">
    <property type="component" value="Chromosome"/>
</dbReference>
<dbReference type="GeneID" id="13061629"/>
<gene>
    <name evidence="1" type="ORF">Desfe_1236</name>
</gene>
<evidence type="ECO:0000313" key="2">
    <source>
        <dbReference type="Proteomes" id="UP000006175"/>
    </source>
</evidence>
<accession>I3XT32</accession>
<dbReference type="EMBL" id="CP003321">
    <property type="protein sequence ID" value="AFL67106.1"/>
    <property type="molecule type" value="Genomic_DNA"/>
</dbReference>
<proteinExistence type="predicted"/>
<dbReference type="KEGG" id="dfd:Desfe_1236"/>
<reference evidence="1 2" key="1">
    <citation type="journal article" date="2012" name="J. Bacteriol.">
        <title>Complete Genome Sequence of Desulfurococcus fermentans, a Hyperthermophilic Cellulolytic Crenarchaeon Isolated from a Freshwater Hot Spring in Kamchatka, Russia.</title>
        <authorList>
            <person name="Susanti D."/>
            <person name="Johnson E.F."/>
            <person name="Rodriguez J.R."/>
            <person name="Anderson I."/>
            <person name="Perevalova A.A."/>
            <person name="Kyrpides N."/>
            <person name="Lucas S."/>
            <person name="Han J."/>
            <person name="Lapidus A."/>
            <person name="Cheng J.F."/>
            <person name="Goodwin L."/>
            <person name="Pitluck S."/>
            <person name="Mavrommatis K."/>
            <person name="Peters L."/>
            <person name="Land M.L."/>
            <person name="Hauser L."/>
            <person name="Gopalan V."/>
            <person name="Chan P.P."/>
            <person name="Lowe T.M."/>
            <person name="Atomi H."/>
            <person name="Bonch-Osmolovskaya E.A."/>
            <person name="Woyke T."/>
            <person name="Mukhopadhyay B."/>
        </authorList>
    </citation>
    <scope>NUCLEOTIDE SEQUENCE [LARGE SCALE GENOMIC DNA]</scope>
    <source>
        <strain evidence="1 2">DSM 16532</strain>
    </source>
</reference>
<keyword evidence="2" id="KW-1185">Reference proteome</keyword>